<dbReference type="AlphaFoldDB" id="A0A8J6EG08"/>
<evidence type="ECO:0000313" key="2">
    <source>
        <dbReference type="Proteomes" id="UP000770717"/>
    </source>
</evidence>
<organism evidence="1 2">
    <name type="scientific">Eleutherodactylus coqui</name>
    <name type="common">Puerto Rican coqui</name>
    <dbReference type="NCBI Taxonomy" id="57060"/>
    <lineage>
        <taxon>Eukaryota</taxon>
        <taxon>Metazoa</taxon>
        <taxon>Chordata</taxon>
        <taxon>Craniata</taxon>
        <taxon>Vertebrata</taxon>
        <taxon>Euteleostomi</taxon>
        <taxon>Amphibia</taxon>
        <taxon>Batrachia</taxon>
        <taxon>Anura</taxon>
        <taxon>Neobatrachia</taxon>
        <taxon>Hyloidea</taxon>
        <taxon>Eleutherodactylidae</taxon>
        <taxon>Eleutherodactylinae</taxon>
        <taxon>Eleutherodactylus</taxon>
        <taxon>Eleutherodactylus</taxon>
    </lineage>
</organism>
<dbReference type="EMBL" id="WNTK01000842">
    <property type="protein sequence ID" value="KAG9468518.1"/>
    <property type="molecule type" value="Genomic_DNA"/>
</dbReference>
<keyword evidence="2" id="KW-1185">Reference proteome</keyword>
<proteinExistence type="predicted"/>
<name>A0A8J6EG08_ELECQ</name>
<reference evidence="1" key="1">
    <citation type="thesis" date="2020" institute="ProQuest LLC" country="789 East Eisenhower Parkway, Ann Arbor, MI, USA">
        <title>Comparative Genomics and Chromosome Evolution.</title>
        <authorList>
            <person name="Mudd A.B."/>
        </authorList>
    </citation>
    <scope>NUCLEOTIDE SEQUENCE</scope>
    <source>
        <strain evidence="1">HN-11 Male</strain>
        <tissue evidence="1">Kidney and liver</tissue>
    </source>
</reference>
<dbReference type="Proteomes" id="UP000770717">
    <property type="component" value="Unassembled WGS sequence"/>
</dbReference>
<comment type="caution">
    <text evidence="1">The sequence shown here is derived from an EMBL/GenBank/DDBJ whole genome shotgun (WGS) entry which is preliminary data.</text>
</comment>
<gene>
    <name evidence="1" type="ORF">GDO78_022548</name>
</gene>
<protein>
    <submittedName>
        <fullName evidence="1">Uncharacterized protein</fullName>
    </submittedName>
</protein>
<evidence type="ECO:0000313" key="1">
    <source>
        <dbReference type="EMBL" id="KAG9468518.1"/>
    </source>
</evidence>
<accession>A0A8J6EG08</accession>
<sequence length="87" mass="9734">MVGRHHDFPLKDLIHSVTVLMDSSPDLSSAVRLVTTGRHCHSFLLQPCNILCVHQGSVLLCSIMHLVIRHTGYRPHLQIKDGSQCLL</sequence>